<gene>
    <name evidence="3" type="ORF">LTR05_008686</name>
</gene>
<proteinExistence type="predicted"/>
<keyword evidence="1" id="KW-0472">Membrane</keyword>
<sequence length="117" mass="12709">MWFLQSSYPQLGIGLIMLLSMSAGISSSMALETILLHRGRDQLPWKVAAKTATGMSLISMLAMEVAENVVDYLLTGGTVELGSAPFWLAAGAAIVAGFLTPLPYNYIRLRKYNKSCH</sequence>
<dbReference type="Proteomes" id="UP001309876">
    <property type="component" value="Unassembled WGS sequence"/>
</dbReference>
<protein>
    <recommendedName>
        <fullName evidence="2">DUF4396 domain-containing protein</fullName>
    </recommendedName>
</protein>
<evidence type="ECO:0000259" key="2">
    <source>
        <dbReference type="Pfam" id="PF14342"/>
    </source>
</evidence>
<reference evidence="3 4" key="1">
    <citation type="submission" date="2023-08" db="EMBL/GenBank/DDBJ databases">
        <title>Black Yeasts Isolated from many extreme environments.</title>
        <authorList>
            <person name="Coleine C."/>
            <person name="Stajich J.E."/>
            <person name="Selbmann L."/>
        </authorList>
    </citation>
    <scope>NUCLEOTIDE SEQUENCE [LARGE SCALE GENOMIC DNA]</scope>
    <source>
        <strain evidence="3 4">CCFEE 5910</strain>
    </source>
</reference>
<accession>A0AAN7PJJ3</accession>
<feature type="domain" description="DUF4396" evidence="2">
    <location>
        <begin position="1"/>
        <end position="114"/>
    </location>
</feature>
<keyword evidence="1" id="KW-0812">Transmembrane</keyword>
<keyword evidence="4" id="KW-1185">Reference proteome</keyword>
<dbReference type="AlphaFoldDB" id="A0AAN7PJJ3"/>
<name>A0AAN7PJJ3_9EURO</name>
<dbReference type="Pfam" id="PF14342">
    <property type="entry name" value="DUF4396"/>
    <property type="match status" value="1"/>
</dbReference>
<organism evidence="3 4">
    <name type="scientific">Lithohypha guttulata</name>
    <dbReference type="NCBI Taxonomy" id="1690604"/>
    <lineage>
        <taxon>Eukaryota</taxon>
        <taxon>Fungi</taxon>
        <taxon>Dikarya</taxon>
        <taxon>Ascomycota</taxon>
        <taxon>Pezizomycotina</taxon>
        <taxon>Eurotiomycetes</taxon>
        <taxon>Chaetothyriomycetidae</taxon>
        <taxon>Chaetothyriales</taxon>
        <taxon>Trichomeriaceae</taxon>
        <taxon>Lithohypha</taxon>
    </lineage>
</organism>
<dbReference type="InterPro" id="IPR025509">
    <property type="entry name" value="DUF4396"/>
</dbReference>
<evidence type="ECO:0000313" key="4">
    <source>
        <dbReference type="Proteomes" id="UP001309876"/>
    </source>
</evidence>
<comment type="caution">
    <text evidence="3">The sequence shown here is derived from an EMBL/GenBank/DDBJ whole genome shotgun (WGS) entry which is preliminary data.</text>
</comment>
<dbReference type="EMBL" id="JAVRRJ010000016">
    <property type="protein sequence ID" value="KAK5080326.1"/>
    <property type="molecule type" value="Genomic_DNA"/>
</dbReference>
<feature type="transmembrane region" description="Helical" evidence="1">
    <location>
        <begin position="86"/>
        <end position="107"/>
    </location>
</feature>
<evidence type="ECO:0000256" key="1">
    <source>
        <dbReference type="SAM" id="Phobius"/>
    </source>
</evidence>
<evidence type="ECO:0000313" key="3">
    <source>
        <dbReference type="EMBL" id="KAK5080326.1"/>
    </source>
</evidence>
<feature type="transmembrane region" description="Helical" evidence="1">
    <location>
        <begin position="12"/>
        <end position="35"/>
    </location>
</feature>
<keyword evidence="1" id="KW-1133">Transmembrane helix</keyword>